<dbReference type="Proteomes" id="UP000594459">
    <property type="component" value="Chromosome"/>
</dbReference>
<dbReference type="InterPro" id="IPR001296">
    <property type="entry name" value="Glyco_trans_1"/>
</dbReference>
<gene>
    <name evidence="4" type="ORF">IRL76_03490</name>
</gene>
<evidence type="ECO:0000256" key="1">
    <source>
        <dbReference type="ARBA" id="ARBA00022676"/>
    </source>
</evidence>
<dbReference type="Gene3D" id="3.40.50.2000">
    <property type="entry name" value="Glycogen Phosphorylase B"/>
    <property type="match status" value="1"/>
</dbReference>
<dbReference type="AlphaFoldDB" id="A0A7S8IVI4"/>
<evidence type="ECO:0000259" key="3">
    <source>
        <dbReference type="Pfam" id="PF00534"/>
    </source>
</evidence>
<keyword evidence="2 4" id="KW-0808">Transferase</keyword>
<dbReference type="RefSeq" id="WP_200983213.1">
    <property type="nucleotide sequence ID" value="NZ_CP064654.1"/>
</dbReference>
<dbReference type="GO" id="GO:0016757">
    <property type="term" value="F:glycosyltransferase activity"/>
    <property type="evidence" value="ECO:0007669"/>
    <property type="project" value="UniProtKB-KW"/>
</dbReference>
<dbReference type="PANTHER" id="PTHR12526:SF510">
    <property type="entry name" value="D-INOSITOL 3-PHOSPHATE GLYCOSYLTRANSFERASE"/>
    <property type="match status" value="1"/>
</dbReference>
<sequence>MEEVEFEVVAGTLPTVAILFTHFAPYHIDRIEAAAARLKGRARVLGVECASGEDTYSWEPKRETCEADYLTLFPGRKYEDIGRLERLIAYAEKLRHCEWVLSGIPWSDVDIVALSWRRRAKGRKMVAMSCSKFDDKPRNLVREQVKSKLLQGYSSAIVAGPRQRDYLMFLGFDEADILPGYNTLSVERVRQQAPFEPVAWADRPFTYVGRLVGKKNLPTLLEGYRRYAAAAGKGARRLMLVGDGPLRGELETLAETLGIANCVTFAGATDSAGVSAQLSRALALCLVSTEEQWGNVVNEAVALGIPSITSPNVGAGDALVRSGVSGHVVEPASPESIARAMAATASSEANWVELSRAASEHTWLADAARFADAVEMLVDPENGPAADIERFWQECEVG</sequence>
<reference evidence="4 5" key="1">
    <citation type="submission" date="2020-11" db="EMBL/GenBank/DDBJ databases">
        <title>The genome sequence of Erythrobacter sp. 6D36.</title>
        <authorList>
            <person name="Liu Y."/>
        </authorList>
    </citation>
    <scope>NUCLEOTIDE SEQUENCE [LARGE SCALE GENOMIC DNA]</scope>
    <source>
        <strain evidence="4 5">6D36</strain>
    </source>
</reference>
<dbReference type="SUPFAM" id="SSF53756">
    <property type="entry name" value="UDP-Glycosyltransferase/glycogen phosphorylase"/>
    <property type="match status" value="1"/>
</dbReference>
<evidence type="ECO:0000256" key="2">
    <source>
        <dbReference type="ARBA" id="ARBA00022679"/>
    </source>
</evidence>
<organism evidence="4 5">
    <name type="scientific">Qipengyuania soli</name>
    <dbReference type="NCBI Taxonomy" id="2782568"/>
    <lineage>
        <taxon>Bacteria</taxon>
        <taxon>Pseudomonadati</taxon>
        <taxon>Pseudomonadota</taxon>
        <taxon>Alphaproteobacteria</taxon>
        <taxon>Sphingomonadales</taxon>
        <taxon>Erythrobacteraceae</taxon>
        <taxon>Qipengyuania</taxon>
    </lineage>
</organism>
<keyword evidence="1" id="KW-0328">Glycosyltransferase</keyword>
<evidence type="ECO:0000313" key="5">
    <source>
        <dbReference type="Proteomes" id="UP000594459"/>
    </source>
</evidence>
<dbReference type="PANTHER" id="PTHR12526">
    <property type="entry name" value="GLYCOSYLTRANSFERASE"/>
    <property type="match status" value="1"/>
</dbReference>
<dbReference type="Pfam" id="PF00534">
    <property type="entry name" value="Glycos_transf_1"/>
    <property type="match status" value="1"/>
</dbReference>
<feature type="domain" description="Glycosyl transferase family 1" evidence="3">
    <location>
        <begin position="205"/>
        <end position="348"/>
    </location>
</feature>
<keyword evidence="5" id="KW-1185">Reference proteome</keyword>
<accession>A0A7S8IVI4</accession>
<name>A0A7S8IVI4_9SPHN</name>
<dbReference type="EMBL" id="CP064654">
    <property type="protein sequence ID" value="QPC99645.1"/>
    <property type="molecule type" value="Genomic_DNA"/>
</dbReference>
<proteinExistence type="predicted"/>
<protein>
    <submittedName>
        <fullName evidence="4">Glycosyltransferase</fullName>
    </submittedName>
</protein>
<dbReference type="KEGG" id="qso:IRL76_03490"/>
<evidence type="ECO:0000313" key="4">
    <source>
        <dbReference type="EMBL" id="QPC99645.1"/>
    </source>
</evidence>